<dbReference type="RefSeq" id="WP_322938258.1">
    <property type="nucleotide sequence ID" value="NZ_CP141059.1"/>
</dbReference>
<name>A0ABZ0ZUL6_9ACTN</name>
<accession>A0ABZ0ZUL6</accession>
<evidence type="ECO:0000313" key="2">
    <source>
        <dbReference type="Proteomes" id="UP001327225"/>
    </source>
</evidence>
<proteinExistence type="predicted"/>
<dbReference type="EMBL" id="CP141059">
    <property type="protein sequence ID" value="WQQ28031.1"/>
    <property type="molecule type" value="Genomic_DNA"/>
</dbReference>
<evidence type="ECO:0000313" key="1">
    <source>
        <dbReference type="EMBL" id="WQQ28031.1"/>
    </source>
</evidence>
<keyword evidence="2" id="KW-1185">Reference proteome</keyword>
<dbReference type="Proteomes" id="UP001327225">
    <property type="component" value="Chromosome"/>
</dbReference>
<protein>
    <submittedName>
        <fullName evidence="1">Uncharacterized protein</fullName>
    </submittedName>
</protein>
<sequence length="165" mass="17759">MTGGDCVSMVDAGDVERDAEALYDIQLAASPPESLRRQYPSMSVRATGARTALRQQVEGPEQLTSFLRDLSGVGLVLTDVHLLPPAPATTRSVTYEVRVAGALGDPLLRSLRCPHYAVPEQTLIRLTFAAADLERFLRACTNCGVGIEGVRRVDAPQPRSQVVAT</sequence>
<gene>
    <name evidence="1" type="ORF">SHK19_07305</name>
</gene>
<organism evidence="1 2">
    <name type="scientific">Nocardioides bizhenqiangii</name>
    <dbReference type="NCBI Taxonomy" id="3095076"/>
    <lineage>
        <taxon>Bacteria</taxon>
        <taxon>Bacillati</taxon>
        <taxon>Actinomycetota</taxon>
        <taxon>Actinomycetes</taxon>
        <taxon>Propionibacteriales</taxon>
        <taxon>Nocardioidaceae</taxon>
        <taxon>Nocardioides</taxon>
    </lineage>
</organism>
<reference evidence="2" key="1">
    <citation type="submission" date="2023-12" db="EMBL/GenBank/DDBJ databases">
        <title>Novel species in genus Nocardioides.</title>
        <authorList>
            <person name="Zhou H."/>
        </authorList>
    </citation>
    <scope>NUCLEOTIDE SEQUENCE [LARGE SCALE GENOMIC DNA]</scope>
    <source>
        <strain evidence="2">HM61</strain>
    </source>
</reference>